<evidence type="ECO:0000256" key="2">
    <source>
        <dbReference type="ARBA" id="ARBA00022475"/>
    </source>
</evidence>
<dbReference type="InterPro" id="IPR001640">
    <property type="entry name" value="Lgt"/>
</dbReference>
<evidence type="ECO:0000256" key="3">
    <source>
        <dbReference type="ARBA" id="ARBA00022679"/>
    </source>
</evidence>
<dbReference type="GO" id="GO:0042158">
    <property type="term" value="P:lipoprotein biosynthetic process"/>
    <property type="evidence" value="ECO:0007669"/>
    <property type="project" value="UniProtKB-UniRule"/>
</dbReference>
<proteinExistence type="inferred from homology"/>
<accession>A0A926DBI9</accession>
<evidence type="ECO:0000256" key="7">
    <source>
        <dbReference type="HAMAP-Rule" id="MF_01147"/>
    </source>
</evidence>
<feature type="compositionally biased region" description="Basic and acidic residues" evidence="8">
    <location>
        <begin position="285"/>
        <end position="300"/>
    </location>
</feature>
<evidence type="ECO:0000256" key="5">
    <source>
        <dbReference type="ARBA" id="ARBA00022989"/>
    </source>
</evidence>
<organism evidence="9 10">
    <name type="scientific">Feifania hominis</name>
    <dbReference type="NCBI Taxonomy" id="2763660"/>
    <lineage>
        <taxon>Bacteria</taxon>
        <taxon>Bacillati</taxon>
        <taxon>Bacillota</taxon>
        <taxon>Clostridia</taxon>
        <taxon>Eubacteriales</taxon>
        <taxon>Feifaniaceae</taxon>
        <taxon>Feifania</taxon>
    </lineage>
</organism>
<dbReference type="PANTHER" id="PTHR30589">
    <property type="entry name" value="PROLIPOPROTEIN DIACYLGLYCERYL TRANSFERASE"/>
    <property type="match status" value="1"/>
</dbReference>
<dbReference type="PANTHER" id="PTHR30589:SF0">
    <property type="entry name" value="PHOSPHATIDYLGLYCEROL--PROLIPOPROTEIN DIACYLGLYCERYL TRANSFERASE"/>
    <property type="match status" value="1"/>
</dbReference>
<dbReference type="EC" id="2.5.1.145" evidence="7"/>
<dbReference type="RefSeq" id="WP_249298837.1">
    <property type="nucleotide sequence ID" value="NZ_JACRSP010000001.1"/>
</dbReference>
<keyword evidence="9" id="KW-0328">Glycosyltransferase</keyword>
<dbReference type="Proteomes" id="UP000620366">
    <property type="component" value="Unassembled WGS sequence"/>
</dbReference>
<dbReference type="PROSITE" id="PS01311">
    <property type="entry name" value="LGT"/>
    <property type="match status" value="1"/>
</dbReference>
<dbReference type="AlphaFoldDB" id="A0A926DBI9"/>
<name>A0A926DBI9_9FIRM</name>
<feature type="compositionally biased region" description="Acidic residues" evidence="8">
    <location>
        <begin position="301"/>
        <end position="317"/>
    </location>
</feature>
<keyword evidence="10" id="KW-1185">Reference proteome</keyword>
<gene>
    <name evidence="7" type="primary">lgt</name>
    <name evidence="9" type="ORF">H8695_00620</name>
</gene>
<dbReference type="HAMAP" id="MF_01147">
    <property type="entry name" value="Lgt"/>
    <property type="match status" value="1"/>
</dbReference>
<dbReference type="NCBIfam" id="TIGR00544">
    <property type="entry name" value="lgt"/>
    <property type="match status" value="1"/>
</dbReference>
<protein>
    <recommendedName>
        <fullName evidence="7">Phosphatidylglycerol--prolipoprotein diacylglyceryl transferase</fullName>
        <ecNumber evidence="7">2.5.1.145</ecNumber>
    </recommendedName>
</protein>
<dbReference type="EMBL" id="JACRSP010000001">
    <property type="protein sequence ID" value="MBC8535201.1"/>
    <property type="molecule type" value="Genomic_DNA"/>
</dbReference>
<reference evidence="9" key="1">
    <citation type="submission" date="2020-08" db="EMBL/GenBank/DDBJ databases">
        <title>Genome public.</title>
        <authorList>
            <person name="Liu C."/>
            <person name="Sun Q."/>
        </authorList>
    </citation>
    <scope>NUCLEOTIDE SEQUENCE</scope>
    <source>
        <strain evidence="9">BX7</strain>
    </source>
</reference>
<feature type="transmembrane region" description="Helical" evidence="7">
    <location>
        <begin position="34"/>
        <end position="54"/>
    </location>
</feature>
<feature type="binding site" evidence="7">
    <location>
        <position position="150"/>
    </location>
    <ligand>
        <name>a 1,2-diacyl-sn-glycero-3-phospho-(1'-sn-glycerol)</name>
        <dbReference type="ChEBI" id="CHEBI:64716"/>
    </ligand>
</feature>
<comment type="function">
    <text evidence="7">Catalyzes the transfer of the diacylglyceryl group from phosphatidylglycerol to the sulfhydryl group of the N-terminal cysteine of a prolipoprotein, the first step in the formation of mature lipoproteins.</text>
</comment>
<feature type="transmembrane region" description="Helical" evidence="7">
    <location>
        <begin position="99"/>
        <end position="122"/>
    </location>
</feature>
<keyword evidence="2 7" id="KW-1003">Cell membrane</keyword>
<comment type="catalytic activity">
    <reaction evidence="7">
        <text>L-cysteinyl-[prolipoprotein] + a 1,2-diacyl-sn-glycero-3-phospho-(1'-sn-glycerol) = an S-1,2-diacyl-sn-glyceryl-L-cysteinyl-[prolipoprotein] + sn-glycerol 1-phosphate + H(+)</text>
        <dbReference type="Rhea" id="RHEA:56712"/>
        <dbReference type="Rhea" id="RHEA-COMP:14679"/>
        <dbReference type="Rhea" id="RHEA-COMP:14680"/>
        <dbReference type="ChEBI" id="CHEBI:15378"/>
        <dbReference type="ChEBI" id="CHEBI:29950"/>
        <dbReference type="ChEBI" id="CHEBI:57685"/>
        <dbReference type="ChEBI" id="CHEBI:64716"/>
        <dbReference type="ChEBI" id="CHEBI:140658"/>
        <dbReference type="EC" id="2.5.1.145"/>
    </reaction>
</comment>
<feature type="transmembrane region" description="Helical" evidence="7">
    <location>
        <begin position="185"/>
        <end position="203"/>
    </location>
</feature>
<dbReference type="Pfam" id="PF01790">
    <property type="entry name" value="LGT"/>
    <property type="match status" value="1"/>
</dbReference>
<dbReference type="GO" id="GO:0008961">
    <property type="term" value="F:phosphatidylglycerol-prolipoprotein diacylglyceryl transferase activity"/>
    <property type="evidence" value="ECO:0007669"/>
    <property type="project" value="UniProtKB-UniRule"/>
</dbReference>
<evidence type="ECO:0000313" key="10">
    <source>
        <dbReference type="Proteomes" id="UP000620366"/>
    </source>
</evidence>
<evidence type="ECO:0000256" key="6">
    <source>
        <dbReference type="ARBA" id="ARBA00023136"/>
    </source>
</evidence>
<dbReference type="GO" id="GO:0005886">
    <property type="term" value="C:plasma membrane"/>
    <property type="evidence" value="ECO:0007669"/>
    <property type="project" value="UniProtKB-SubCell"/>
</dbReference>
<comment type="caution">
    <text evidence="9">The sequence shown here is derived from an EMBL/GenBank/DDBJ whole genome shotgun (WGS) entry which is preliminary data.</text>
</comment>
<feature type="transmembrane region" description="Helical" evidence="7">
    <location>
        <begin position="66"/>
        <end position="87"/>
    </location>
</feature>
<evidence type="ECO:0000256" key="4">
    <source>
        <dbReference type="ARBA" id="ARBA00022692"/>
    </source>
</evidence>
<evidence type="ECO:0000256" key="1">
    <source>
        <dbReference type="ARBA" id="ARBA00007150"/>
    </source>
</evidence>
<keyword evidence="5 7" id="KW-1133">Transmembrane helix</keyword>
<feature type="region of interest" description="Disordered" evidence="8">
    <location>
        <begin position="285"/>
        <end position="317"/>
    </location>
</feature>
<feature type="transmembrane region" description="Helical" evidence="7">
    <location>
        <begin position="242"/>
        <end position="260"/>
    </location>
</feature>
<sequence>MLQPNGTGPISFPGLGIHDLNVSRVAFTLFGKDFYWYAIIIATGFVLAALLAMRLCKKYGENFDEYLNMILIGTPVSIIGARLYYVLQMPELYDSFYDVIAIWNGGLGIYGAIIGAVLTVIVYCKIRKMNMWKVLDVLAPCLMLGQAIGRWGNFFNQEAYGEVTDLPWRMELVIRGVRTCVHPTFLYESLWNFIGLAILLVLFNHIKFPGYIFWCYTGWYGIGRFFIESLRTDSLMILGLRTSMWVGLICFVTAVVVIALKLRRLRAEKPSDYVPQFAGEIGDLKQAEDSPSPQEEHGEAAEEQSGEEGETDAGEDH</sequence>
<keyword evidence="6 7" id="KW-0472">Membrane</keyword>
<evidence type="ECO:0000256" key="8">
    <source>
        <dbReference type="SAM" id="MobiDB-lite"/>
    </source>
</evidence>
<evidence type="ECO:0000313" key="9">
    <source>
        <dbReference type="EMBL" id="MBC8535201.1"/>
    </source>
</evidence>
<keyword evidence="4 7" id="KW-0812">Transmembrane</keyword>
<comment type="pathway">
    <text evidence="7">Protein modification; lipoprotein biosynthesis (diacylglyceryl transfer).</text>
</comment>
<comment type="subcellular location">
    <subcellularLocation>
        <location evidence="7">Cell membrane</location>
        <topology evidence="7">Multi-pass membrane protein</topology>
    </subcellularLocation>
</comment>
<comment type="similarity">
    <text evidence="1 7">Belongs to the Lgt family.</text>
</comment>
<keyword evidence="3 7" id="KW-0808">Transferase</keyword>